<dbReference type="GeneID" id="36627592"/>
<protein>
    <submittedName>
        <fullName evidence="2">Uncharacterized protein</fullName>
    </submittedName>
</protein>
<dbReference type="AlphaFoldDB" id="A0A2T4AGH0"/>
<evidence type="ECO:0000256" key="1">
    <source>
        <dbReference type="SAM" id="MobiDB-lite"/>
    </source>
</evidence>
<proteinExistence type="predicted"/>
<dbReference type="Proteomes" id="UP000241690">
    <property type="component" value="Unassembled WGS sequence"/>
</dbReference>
<feature type="compositionally biased region" description="Polar residues" evidence="1">
    <location>
        <begin position="1"/>
        <end position="12"/>
    </location>
</feature>
<feature type="region of interest" description="Disordered" evidence="1">
    <location>
        <begin position="1"/>
        <end position="57"/>
    </location>
</feature>
<sequence>MSKNLVSSNPFTHPSSSPQKPSSSPIPKPSQHSHHNLNLPSIQHNSQHNFTSSQPFP</sequence>
<evidence type="ECO:0000313" key="2">
    <source>
        <dbReference type="EMBL" id="PTB56185.1"/>
    </source>
</evidence>
<feature type="compositionally biased region" description="Polar residues" evidence="1">
    <location>
        <begin position="36"/>
        <end position="57"/>
    </location>
</feature>
<name>A0A2T4AGH0_TRIHA</name>
<evidence type="ECO:0000313" key="3">
    <source>
        <dbReference type="Proteomes" id="UP000241690"/>
    </source>
</evidence>
<reference evidence="2 3" key="1">
    <citation type="submission" date="2016-07" db="EMBL/GenBank/DDBJ databases">
        <title>Multiple horizontal gene transfer events from other fungi enriched the ability of initially mycotrophic Trichoderma (Ascomycota) to feed on dead plant biomass.</title>
        <authorList>
            <consortium name="DOE Joint Genome Institute"/>
            <person name="Aerts A."/>
            <person name="Atanasova L."/>
            <person name="Chenthamara K."/>
            <person name="Zhang J."/>
            <person name="Grujic M."/>
            <person name="Henrissat B."/>
            <person name="Kuo A."/>
            <person name="Salamov A."/>
            <person name="Lipzen A."/>
            <person name="Labutti K."/>
            <person name="Barry K."/>
            <person name="Miao Y."/>
            <person name="Rahimi M.J."/>
            <person name="Shen Q."/>
            <person name="Grigoriev I.V."/>
            <person name="Kubicek C.P."/>
            <person name="Druzhinina I.S."/>
        </authorList>
    </citation>
    <scope>NUCLEOTIDE SEQUENCE [LARGE SCALE GENOMIC DNA]</scope>
    <source>
        <strain evidence="2 3">CBS 226.95</strain>
    </source>
</reference>
<organism evidence="2 3">
    <name type="scientific">Trichoderma harzianum CBS 226.95</name>
    <dbReference type="NCBI Taxonomy" id="983964"/>
    <lineage>
        <taxon>Eukaryota</taxon>
        <taxon>Fungi</taxon>
        <taxon>Dikarya</taxon>
        <taxon>Ascomycota</taxon>
        <taxon>Pezizomycotina</taxon>
        <taxon>Sordariomycetes</taxon>
        <taxon>Hypocreomycetidae</taxon>
        <taxon>Hypocreales</taxon>
        <taxon>Hypocreaceae</taxon>
        <taxon>Trichoderma</taxon>
    </lineage>
</organism>
<accession>A0A2T4AGH0</accession>
<feature type="compositionally biased region" description="Low complexity" evidence="1">
    <location>
        <begin position="13"/>
        <end position="25"/>
    </location>
</feature>
<dbReference type="RefSeq" id="XP_024775862.1">
    <property type="nucleotide sequence ID" value="XM_024919023.1"/>
</dbReference>
<dbReference type="EMBL" id="KZ679679">
    <property type="protein sequence ID" value="PTB56185.1"/>
    <property type="molecule type" value="Genomic_DNA"/>
</dbReference>
<gene>
    <name evidence="2" type="ORF">M431DRAFT_507841</name>
</gene>
<keyword evidence="3" id="KW-1185">Reference proteome</keyword>